<dbReference type="Pfam" id="PF07681">
    <property type="entry name" value="DoxX"/>
    <property type="match status" value="1"/>
</dbReference>
<evidence type="ECO:0000256" key="4">
    <source>
        <dbReference type="ARBA" id="ARBA00022692"/>
    </source>
</evidence>
<keyword evidence="3" id="KW-1003">Cell membrane</keyword>
<organism evidence="8 9">
    <name type="scientific">Ramlibacter tataouinensis</name>
    <dbReference type="NCBI Taxonomy" id="94132"/>
    <lineage>
        <taxon>Bacteria</taxon>
        <taxon>Pseudomonadati</taxon>
        <taxon>Pseudomonadota</taxon>
        <taxon>Betaproteobacteria</taxon>
        <taxon>Burkholderiales</taxon>
        <taxon>Comamonadaceae</taxon>
        <taxon>Ramlibacter</taxon>
    </lineage>
</organism>
<dbReference type="EMBL" id="CP010951">
    <property type="protein sequence ID" value="AMO23234.1"/>
    <property type="molecule type" value="Genomic_DNA"/>
</dbReference>
<sequence length="139" mass="15238">MIDVEKTPYAALLLRVTCGVLFVLHGAYLKFFVFTMAGTTKFFASLGLPEWLAWTVMLYETIGGIALILGIYTRWVALFFAVHLLVITFFVHIGNGWVFSNKGGGYEFPLFWAIVCIALAMMGGGAASAVRAETPGFAR</sequence>
<dbReference type="PANTHER" id="PTHR33452:SF1">
    <property type="entry name" value="INNER MEMBRANE PROTEIN YPHA-RELATED"/>
    <property type="match status" value="1"/>
</dbReference>
<name>A0A127JTF4_9BURK</name>
<protein>
    <recommendedName>
        <fullName evidence="10">DoxX family protein</fullName>
    </recommendedName>
</protein>
<evidence type="ECO:0000313" key="8">
    <source>
        <dbReference type="EMBL" id="AMO23234.1"/>
    </source>
</evidence>
<evidence type="ECO:0000256" key="2">
    <source>
        <dbReference type="ARBA" id="ARBA00006679"/>
    </source>
</evidence>
<dbReference type="OrthoDB" id="5382961at2"/>
<evidence type="ECO:0008006" key="10">
    <source>
        <dbReference type="Google" id="ProtNLM"/>
    </source>
</evidence>
<keyword evidence="9" id="KW-1185">Reference proteome</keyword>
<feature type="transmembrane region" description="Helical" evidence="7">
    <location>
        <begin position="76"/>
        <end position="98"/>
    </location>
</feature>
<dbReference type="Proteomes" id="UP000070433">
    <property type="component" value="Chromosome"/>
</dbReference>
<evidence type="ECO:0000256" key="6">
    <source>
        <dbReference type="ARBA" id="ARBA00023136"/>
    </source>
</evidence>
<dbReference type="InterPro" id="IPR051907">
    <property type="entry name" value="DoxX-like_oxidoreductase"/>
</dbReference>
<keyword evidence="6 7" id="KW-0472">Membrane</keyword>
<accession>A0A127JTF4</accession>
<feature type="transmembrane region" description="Helical" evidence="7">
    <location>
        <begin position="12"/>
        <end position="31"/>
    </location>
</feature>
<proteinExistence type="inferred from homology"/>
<dbReference type="AlphaFoldDB" id="A0A127JTF4"/>
<evidence type="ECO:0000256" key="1">
    <source>
        <dbReference type="ARBA" id="ARBA00004651"/>
    </source>
</evidence>
<gene>
    <name evidence="8" type="ORF">UC35_10435</name>
</gene>
<evidence type="ECO:0000256" key="3">
    <source>
        <dbReference type="ARBA" id="ARBA00022475"/>
    </source>
</evidence>
<evidence type="ECO:0000256" key="5">
    <source>
        <dbReference type="ARBA" id="ARBA00022989"/>
    </source>
</evidence>
<dbReference type="PANTHER" id="PTHR33452">
    <property type="entry name" value="OXIDOREDUCTASE CATD-RELATED"/>
    <property type="match status" value="1"/>
</dbReference>
<dbReference type="RefSeq" id="WP_061498982.1">
    <property type="nucleotide sequence ID" value="NZ_CP010951.1"/>
</dbReference>
<dbReference type="GO" id="GO:0005886">
    <property type="term" value="C:plasma membrane"/>
    <property type="evidence" value="ECO:0007669"/>
    <property type="project" value="UniProtKB-SubCell"/>
</dbReference>
<evidence type="ECO:0000313" key="9">
    <source>
        <dbReference type="Proteomes" id="UP000070433"/>
    </source>
</evidence>
<comment type="subcellular location">
    <subcellularLocation>
        <location evidence="1">Cell membrane</location>
        <topology evidence="1">Multi-pass membrane protein</topology>
    </subcellularLocation>
</comment>
<dbReference type="InterPro" id="IPR032808">
    <property type="entry name" value="DoxX"/>
</dbReference>
<feature type="transmembrane region" description="Helical" evidence="7">
    <location>
        <begin position="51"/>
        <end position="69"/>
    </location>
</feature>
<keyword evidence="4 7" id="KW-0812">Transmembrane</keyword>
<feature type="transmembrane region" description="Helical" evidence="7">
    <location>
        <begin position="110"/>
        <end position="130"/>
    </location>
</feature>
<comment type="similarity">
    <text evidence="2">Belongs to the DoxX family.</text>
</comment>
<reference evidence="8 9" key="1">
    <citation type="journal article" date="2014" name="Int. J. Syst. Evol. Microbiol.">
        <title>Ramlibacter solisilvae sp. nov., isolated from forest soil, and emended description of the genus Ramlibacter.</title>
        <authorList>
            <person name="Lee H.J."/>
            <person name="Lee S.H."/>
            <person name="Lee S.S."/>
            <person name="Lee J.S."/>
            <person name="Kim Y."/>
            <person name="Kim S.C."/>
            <person name="Jeon C.O."/>
        </authorList>
    </citation>
    <scope>NUCLEOTIDE SEQUENCE [LARGE SCALE GENOMIC DNA]</scope>
    <source>
        <strain evidence="8 9">5-10</strain>
    </source>
</reference>
<evidence type="ECO:0000256" key="7">
    <source>
        <dbReference type="SAM" id="Phobius"/>
    </source>
</evidence>
<keyword evidence="5 7" id="KW-1133">Transmembrane helix</keyword>